<evidence type="ECO:0000256" key="12">
    <source>
        <dbReference type="ARBA" id="ARBA00023180"/>
    </source>
</evidence>
<comment type="function">
    <text evidence="15">Transfers mannose from Dol-P-mannose to Ser or Thr residues on proteins.</text>
</comment>
<feature type="transmembrane region" description="Helical" evidence="15">
    <location>
        <begin position="178"/>
        <end position="197"/>
    </location>
</feature>
<feature type="region of interest" description="Disordered" evidence="16">
    <location>
        <begin position="1"/>
        <end position="30"/>
    </location>
</feature>
<evidence type="ECO:0000313" key="19">
    <source>
        <dbReference type="Proteomes" id="UP001234581"/>
    </source>
</evidence>
<evidence type="ECO:0000256" key="3">
    <source>
        <dbReference type="ARBA" id="ARBA00007222"/>
    </source>
</evidence>
<dbReference type="InterPro" id="IPR016093">
    <property type="entry name" value="MIR_motif"/>
</dbReference>
<dbReference type="Pfam" id="PF02815">
    <property type="entry name" value="MIR"/>
    <property type="match status" value="1"/>
</dbReference>
<dbReference type="CDD" id="cd23283">
    <property type="entry name" value="beta-trefoil_MIR_PMT1-like"/>
    <property type="match status" value="1"/>
</dbReference>
<dbReference type="Pfam" id="PF16192">
    <property type="entry name" value="PMT_4TMC"/>
    <property type="match status" value="1"/>
</dbReference>
<keyword evidence="5 15" id="KW-0328">Glycosyltransferase</keyword>
<protein>
    <recommendedName>
        <fullName evidence="4 15">Dolichyl-phosphate-mannose--protein mannosyltransferase</fullName>
        <ecNumber evidence="4 15">2.4.1.109</ecNumber>
    </recommendedName>
</protein>
<proteinExistence type="inferred from homology"/>
<dbReference type="InterPro" id="IPR027005">
    <property type="entry name" value="PMT-like"/>
</dbReference>
<comment type="caution">
    <text evidence="18">The sequence shown here is derived from an EMBL/GenBank/DDBJ whole genome shotgun (WGS) entry which is preliminary data.</text>
</comment>
<evidence type="ECO:0000256" key="10">
    <source>
        <dbReference type="ARBA" id="ARBA00022989"/>
    </source>
</evidence>
<comment type="similarity">
    <text evidence="3 15">Belongs to the glycosyltransferase 39 family.</text>
</comment>
<dbReference type="GeneID" id="83209186"/>
<sequence length="790" mass="90504">MPSLEHRNTSTAAIDNQNNSTSTPHKPTCKADLKPPINMRDGVLAILLFALAFPTRMQNLDSPSQVVFDEVHFGTFANHYIRERFFFDVHPPLAKILIALAGRVAGYQGDFDFSRIGNYYSAGHVPYVAMRAQGALLGTLLVPIAYFTLRFGGHSIYASAFAALAVCYENSLVTNSRLILLDVYLLFFIAMTILCWNRFFYHRSRPFRLAWWLWLALTGVNLGFTVSCKWVGLFTIATIGLSTVMDLWRILGDLQVSKKALGGHFAARILCLILLPLSIYISVFYVHLRMLPHSGDGDVHMSAAFQHSLAGNEIPDSPIDVAYGSKITLRHLSTNGGYLHSHPSAYQTGSKQQQITLYPYRDENNWWTIRKLNSTLDAQNEPADKLGKDNATWLQWVRHGDIIRLEHVATSPRKLHSHDESAPMTDVEYHKEVSGYGFPNFEGDANDWWRVEIVDEPKERLETLRTRFRLVHMLQSCALFSHEVQLPDWGFGQQEVTCMQQSKKPKTMWMIEETRNDLLPDDTRMVNYLVPGFWGKFIELHKVMWKVNEGLTQSHPYQSRPSAWPMLRRGISFWANQGKHIYFLGNPIVYWMTTVAVFNFLILWVFFQVRAKLGYTDDYKGRRAFFEHSAGFYLMAWTLHYLPFYLMNRQLFLHHYLPALYFAILVLATAIDLAIARATPRRRLISVLLLSLGVMAIFYQFDALTYGKDWTREACEQQQWLPSWQFDCGSYQSQMATALPGKKVVLDEHGSIIGDEAMAESLLSNQSISYDHYSTQRSANTAPQEHFLHG</sequence>
<evidence type="ECO:0000256" key="15">
    <source>
        <dbReference type="RuleBase" id="RU367007"/>
    </source>
</evidence>
<dbReference type="SMART" id="SM00472">
    <property type="entry name" value="MIR"/>
    <property type="match status" value="3"/>
</dbReference>
<dbReference type="EMBL" id="JARTCD010000005">
    <property type="protein sequence ID" value="KAJ8662078.1"/>
    <property type="molecule type" value="Genomic_DNA"/>
</dbReference>
<evidence type="ECO:0000256" key="6">
    <source>
        <dbReference type="ARBA" id="ARBA00022679"/>
    </source>
</evidence>
<feature type="transmembrane region" description="Helical" evidence="15">
    <location>
        <begin position="269"/>
        <end position="288"/>
    </location>
</feature>
<dbReference type="InterPro" id="IPR003342">
    <property type="entry name" value="ArnT-like_N"/>
</dbReference>
<feature type="transmembrane region" description="Helical" evidence="15">
    <location>
        <begin position="588"/>
        <end position="609"/>
    </location>
</feature>
<dbReference type="GO" id="GO:0005789">
    <property type="term" value="C:endoplasmic reticulum membrane"/>
    <property type="evidence" value="ECO:0007669"/>
    <property type="project" value="UniProtKB-SubCell"/>
</dbReference>
<comment type="catalytic activity">
    <reaction evidence="13 15">
        <text>a di-trans,poly-cis-dolichyl beta-D-mannosyl phosphate + L-threonyl-[protein] = 3-O-(alpha-D-mannosyl)-L-threonyl-[protein] + a di-trans,poly-cis-dolichyl phosphate + H(+)</text>
        <dbReference type="Rhea" id="RHEA:53396"/>
        <dbReference type="Rhea" id="RHEA-COMP:11060"/>
        <dbReference type="Rhea" id="RHEA-COMP:13547"/>
        <dbReference type="Rhea" id="RHEA-COMP:19498"/>
        <dbReference type="Rhea" id="RHEA-COMP:19501"/>
        <dbReference type="ChEBI" id="CHEBI:15378"/>
        <dbReference type="ChEBI" id="CHEBI:30013"/>
        <dbReference type="ChEBI" id="CHEBI:57683"/>
        <dbReference type="ChEBI" id="CHEBI:58211"/>
        <dbReference type="ChEBI" id="CHEBI:137323"/>
        <dbReference type="EC" id="2.4.1.109"/>
    </reaction>
</comment>
<gene>
    <name evidence="18" type="ORF">O0I10_001768</name>
</gene>
<dbReference type="PROSITE" id="PS50919">
    <property type="entry name" value="MIR"/>
    <property type="match status" value="3"/>
</dbReference>
<organism evidence="18 19">
    <name type="scientific">Lichtheimia ornata</name>
    <dbReference type="NCBI Taxonomy" id="688661"/>
    <lineage>
        <taxon>Eukaryota</taxon>
        <taxon>Fungi</taxon>
        <taxon>Fungi incertae sedis</taxon>
        <taxon>Mucoromycota</taxon>
        <taxon>Mucoromycotina</taxon>
        <taxon>Mucoromycetes</taxon>
        <taxon>Mucorales</taxon>
        <taxon>Lichtheimiaceae</taxon>
        <taxon>Lichtheimia</taxon>
    </lineage>
</organism>
<keyword evidence="7 15" id="KW-0812">Transmembrane</keyword>
<keyword evidence="8" id="KW-0677">Repeat</keyword>
<evidence type="ECO:0000313" key="18">
    <source>
        <dbReference type="EMBL" id="KAJ8662078.1"/>
    </source>
</evidence>
<feature type="transmembrane region" description="Helical" evidence="15">
    <location>
        <begin position="659"/>
        <end position="676"/>
    </location>
</feature>
<feature type="transmembrane region" description="Helical" evidence="15">
    <location>
        <begin position="209"/>
        <end position="224"/>
    </location>
</feature>
<name>A0AAD7Y253_9FUNG</name>
<evidence type="ECO:0000256" key="7">
    <source>
        <dbReference type="ARBA" id="ARBA00022692"/>
    </source>
</evidence>
<comment type="subcellular location">
    <subcellularLocation>
        <location evidence="1 15">Endoplasmic reticulum membrane</location>
        <topology evidence="1 15">Multi-pass membrane protein</topology>
    </subcellularLocation>
</comment>
<feature type="domain" description="MIR" evidence="17">
    <location>
        <begin position="458"/>
        <end position="514"/>
    </location>
</feature>
<evidence type="ECO:0000256" key="9">
    <source>
        <dbReference type="ARBA" id="ARBA00022824"/>
    </source>
</evidence>
<keyword evidence="10 15" id="KW-1133">Transmembrane helix</keyword>
<feature type="transmembrane region" description="Helical" evidence="15">
    <location>
        <begin position="630"/>
        <end position="647"/>
    </location>
</feature>
<reference evidence="18 19" key="1">
    <citation type="submission" date="2023-03" db="EMBL/GenBank/DDBJ databases">
        <title>Genome sequence of Lichtheimia ornata CBS 291.66.</title>
        <authorList>
            <person name="Mohabir J.T."/>
            <person name="Shea T.P."/>
            <person name="Kurbessoian T."/>
            <person name="Berby B."/>
            <person name="Fontaine J."/>
            <person name="Livny J."/>
            <person name="Gnirke A."/>
            <person name="Stajich J.E."/>
            <person name="Cuomo C.A."/>
        </authorList>
    </citation>
    <scope>NUCLEOTIDE SEQUENCE [LARGE SCALE GENOMIC DNA]</scope>
    <source>
        <strain evidence="18">CBS 291.66</strain>
    </source>
</reference>
<dbReference type="PANTHER" id="PTHR10050">
    <property type="entry name" value="DOLICHYL-PHOSPHATE-MANNOSE--PROTEIN MANNOSYLTRANSFERASE"/>
    <property type="match status" value="1"/>
</dbReference>
<keyword evidence="12" id="KW-0325">Glycoprotein</keyword>
<evidence type="ECO:0000256" key="4">
    <source>
        <dbReference type="ARBA" id="ARBA00012839"/>
    </source>
</evidence>
<evidence type="ECO:0000259" key="17">
    <source>
        <dbReference type="PROSITE" id="PS50919"/>
    </source>
</evidence>
<comment type="catalytic activity">
    <reaction evidence="14 15">
        <text>a di-trans,poly-cis-dolichyl beta-D-mannosyl phosphate + L-seryl-[protein] = 3-O-(alpha-D-mannosyl)-L-seryl-[protein] + a di-trans,poly-cis-dolichyl phosphate + H(+)</text>
        <dbReference type="Rhea" id="RHEA:17377"/>
        <dbReference type="Rhea" id="RHEA-COMP:9863"/>
        <dbReference type="Rhea" id="RHEA-COMP:13546"/>
        <dbReference type="Rhea" id="RHEA-COMP:19498"/>
        <dbReference type="Rhea" id="RHEA-COMP:19501"/>
        <dbReference type="ChEBI" id="CHEBI:15378"/>
        <dbReference type="ChEBI" id="CHEBI:29999"/>
        <dbReference type="ChEBI" id="CHEBI:57683"/>
        <dbReference type="ChEBI" id="CHEBI:58211"/>
        <dbReference type="ChEBI" id="CHEBI:137321"/>
        <dbReference type="EC" id="2.4.1.109"/>
    </reaction>
</comment>
<feature type="domain" description="MIR" evidence="17">
    <location>
        <begin position="394"/>
        <end position="454"/>
    </location>
</feature>
<feature type="transmembrane region" description="Helical" evidence="15">
    <location>
        <begin position="140"/>
        <end position="166"/>
    </location>
</feature>
<keyword evidence="19" id="KW-1185">Reference proteome</keyword>
<keyword evidence="6 15" id="KW-0808">Transferase</keyword>
<evidence type="ECO:0000256" key="16">
    <source>
        <dbReference type="SAM" id="MobiDB-lite"/>
    </source>
</evidence>
<dbReference type="InterPro" id="IPR036300">
    <property type="entry name" value="MIR_dom_sf"/>
</dbReference>
<evidence type="ECO:0000256" key="11">
    <source>
        <dbReference type="ARBA" id="ARBA00023136"/>
    </source>
</evidence>
<dbReference type="AlphaFoldDB" id="A0AAD7Y253"/>
<dbReference type="SUPFAM" id="SSF82109">
    <property type="entry name" value="MIR domain"/>
    <property type="match status" value="1"/>
</dbReference>
<dbReference type="RefSeq" id="XP_058346991.1">
    <property type="nucleotide sequence ID" value="XM_058481860.1"/>
</dbReference>
<dbReference type="EC" id="2.4.1.109" evidence="4 15"/>
<evidence type="ECO:0000256" key="5">
    <source>
        <dbReference type="ARBA" id="ARBA00022676"/>
    </source>
</evidence>
<evidence type="ECO:0000256" key="1">
    <source>
        <dbReference type="ARBA" id="ARBA00004477"/>
    </source>
</evidence>
<dbReference type="Proteomes" id="UP001234581">
    <property type="component" value="Unassembled WGS sequence"/>
</dbReference>
<feature type="transmembrane region" description="Helical" evidence="15">
    <location>
        <begin position="683"/>
        <end position="701"/>
    </location>
</feature>
<dbReference type="InterPro" id="IPR032421">
    <property type="entry name" value="PMT_4TMC"/>
</dbReference>
<evidence type="ECO:0000256" key="14">
    <source>
        <dbReference type="ARBA" id="ARBA00045102"/>
    </source>
</evidence>
<evidence type="ECO:0000256" key="13">
    <source>
        <dbReference type="ARBA" id="ARBA00045085"/>
    </source>
</evidence>
<keyword evidence="11 15" id="KW-0472">Membrane</keyword>
<feature type="domain" description="MIR" evidence="17">
    <location>
        <begin position="318"/>
        <end position="372"/>
    </location>
</feature>
<dbReference type="PANTHER" id="PTHR10050:SF50">
    <property type="entry name" value="DOLICHYL-PHOSPHATE-MANNOSE--PROTEIN MANNOSYLTRANSFERASE 1-RELATED"/>
    <property type="match status" value="1"/>
</dbReference>
<dbReference type="GO" id="GO:0004169">
    <property type="term" value="F:dolichyl-phosphate-mannose-protein mannosyltransferase activity"/>
    <property type="evidence" value="ECO:0007669"/>
    <property type="project" value="UniProtKB-UniRule"/>
</dbReference>
<accession>A0AAD7Y253</accession>
<evidence type="ECO:0000256" key="8">
    <source>
        <dbReference type="ARBA" id="ARBA00022737"/>
    </source>
</evidence>
<keyword evidence="9 15" id="KW-0256">Endoplasmic reticulum</keyword>
<feature type="transmembrane region" description="Helical" evidence="15">
    <location>
        <begin position="230"/>
        <end position="248"/>
    </location>
</feature>
<dbReference type="Gene3D" id="2.80.10.50">
    <property type="match status" value="1"/>
</dbReference>
<feature type="compositionally biased region" description="Polar residues" evidence="16">
    <location>
        <begin position="9"/>
        <end position="25"/>
    </location>
</feature>
<evidence type="ECO:0000256" key="2">
    <source>
        <dbReference type="ARBA" id="ARBA00004922"/>
    </source>
</evidence>
<dbReference type="Pfam" id="PF02366">
    <property type="entry name" value="PMT"/>
    <property type="match status" value="1"/>
</dbReference>
<comment type="pathway">
    <text evidence="2 15">Protein modification; protein glycosylation.</text>
</comment>